<protein>
    <submittedName>
        <fullName evidence="1">Unannotated protein</fullName>
    </submittedName>
</protein>
<gene>
    <name evidence="1" type="ORF">UFOPK1353_00635</name>
</gene>
<reference evidence="1" key="1">
    <citation type="submission" date="2020-05" db="EMBL/GenBank/DDBJ databases">
        <authorList>
            <person name="Chiriac C."/>
            <person name="Salcher M."/>
            <person name="Ghai R."/>
            <person name="Kavagutti S V."/>
        </authorList>
    </citation>
    <scope>NUCLEOTIDE SEQUENCE</scope>
</reference>
<dbReference type="AlphaFoldDB" id="A0A6J6BAB0"/>
<proteinExistence type="predicted"/>
<evidence type="ECO:0000313" key="1">
    <source>
        <dbReference type="EMBL" id="CAB4535574.1"/>
    </source>
</evidence>
<name>A0A6J6BAB0_9ZZZZ</name>
<organism evidence="1">
    <name type="scientific">freshwater metagenome</name>
    <dbReference type="NCBI Taxonomy" id="449393"/>
    <lineage>
        <taxon>unclassified sequences</taxon>
        <taxon>metagenomes</taxon>
        <taxon>ecological metagenomes</taxon>
    </lineage>
</organism>
<sequence length="152" mass="17842">MFMRGAKRRFGLDCFLIMWSGSTRWRIQNSRQVTQSQVQFTLVQVMNLLHIAAHQPSPKTPLLPPMCRIELKHWLAPQLQQRPVAHPPAARWLALQRLQVLMRWLCQLLVQPIMRRLQMQQLHLRRQSCSAAAITHSMVVHLLQYRAAACYM</sequence>
<dbReference type="EMBL" id="CAEZSE010000089">
    <property type="protein sequence ID" value="CAB4535574.1"/>
    <property type="molecule type" value="Genomic_DNA"/>
</dbReference>
<accession>A0A6J6BAB0</accession>